<dbReference type="Proteomes" id="UP001499938">
    <property type="component" value="Unassembled WGS sequence"/>
</dbReference>
<name>A0ABN2LAQ1_9MICO</name>
<accession>A0ABN2LAQ1</accession>
<sequence length="64" mass="6797">MQDVQPRAVGASSAAPADRLRKRLNLGEPPATALVSDDTAADLSEIRPSACVPVWDRARPGTRD</sequence>
<reference evidence="1 2" key="1">
    <citation type="journal article" date="2019" name="Int. J. Syst. Evol. Microbiol.">
        <title>The Global Catalogue of Microorganisms (GCM) 10K type strain sequencing project: providing services to taxonomists for standard genome sequencing and annotation.</title>
        <authorList>
            <consortium name="The Broad Institute Genomics Platform"/>
            <consortium name="The Broad Institute Genome Sequencing Center for Infectious Disease"/>
            <person name="Wu L."/>
            <person name="Ma J."/>
        </authorList>
    </citation>
    <scope>NUCLEOTIDE SEQUENCE [LARGE SCALE GENOMIC DNA]</scope>
    <source>
        <strain evidence="1 2">JCM 15592</strain>
    </source>
</reference>
<dbReference type="EMBL" id="BAAAPO010000006">
    <property type="protein sequence ID" value="GAA1781394.1"/>
    <property type="molecule type" value="Genomic_DNA"/>
</dbReference>
<comment type="caution">
    <text evidence="1">The sequence shown here is derived from an EMBL/GenBank/DDBJ whole genome shotgun (WGS) entry which is preliminary data.</text>
</comment>
<organism evidence="1 2">
    <name type="scientific">Nostocoides veronense</name>
    <dbReference type="NCBI Taxonomy" id="330836"/>
    <lineage>
        <taxon>Bacteria</taxon>
        <taxon>Bacillati</taxon>
        <taxon>Actinomycetota</taxon>
        <taxon>Actinomycetes</taxon>
        <taxon>Micrococcales</taxon>
        <taxon>Intrasporangiaceae</taxon>
        <taxon>Nostocoides</taxon>
    </lineage>
</organism>
<keyword evidence="2" id="KW-1185">Reference proteome</keyword>
<evidence type="ECO:0000313" key="2">
    <source>
        <dbReference type="Proteomes" id="UP001499938"/>
    </source>
</evidence>
<proteinExistence type="predicted"/>
<protein>
    <submittedName>
        <fullName evidence="1">Uncharacterized protein</fullName>
    </submittedName>
</protein>
<evidence type="ECO:0000313" key="1">
    <source>
        <dbReference type="EMBL" id="GAA1781394.1"/>
    </source>
</evidence>
<gene>
    <name evidence="1" type="ORF">GCM10009811_03460</name>
</gene>